<gene>
    <name evidence="1" type="ORF">THRCLA_03049</name>
</gene>
<evidence type="ECO:0000313" key="1">
    <source>
        <dbReference type="EMBL" id="OQS04728.1"/>
    </source>
</evidence>
<evidence type="ECO:0000313" key="2">
    <source>
        <dbReference type="Proteomes" id="UP000243217"/>
    </source>
</evidence>
<accession>A0A1W0A3B1</accession>
<dbReference type="OrthoDB" id="75717at2759"/>
<organism evidence="1 2">
    <name type="scientific">Thraustotheca clavata</name>
    <dbReference type="NCBI Taxonomy" id="74557"/>
    <lineage>
        <taxon>Eukaryota</taxon>
        <taxon>Sar</taxon>
        <taxon>Stramenopiles</taxon>
        <taxon>Oomycota</taxon>
        <taxon>Saprolegniomycetes</taxon>
        <taxon>Saprolegniales</taxon>
        <taxon>Achlyaceae</taxon>
        <taxon>Thraustotheca</taxon>
    </lineage>
</organism>
<dbReference type="STRING" id="74557.A0A1W0A3B1"/>
<comment type="caution">
    <text evidence="1">The sequence shown here is derived from an EMBL/GenBank/DDBJ whole genome shotgun (WGS) entry which is preliminary data.</text>
</comment>
<dbReference type="Proteomes" id="UP000243217">
    <property type="component" value="Unassembled WGS sequence"/>
</dbReference>
<keyword evidence="2" id="KW-1185">Reference proteome</keyword>
<name>A0A1W0A3B1_9STRA</name>
<dbReference type="EMBL" id="JNBS01000562">
    <property type="protein sequence ID" value="OQS04728.1"/>
    <property type="molecule type" value="Genomic_DNA"/>
</dbReference>
<proteinExistence type="predicted"/>
<reference evidence="1 2" key="1">
    <citation type="journal article" date="2014" name="Genome Biol. Evol.">
        <title>The secreted proteins of Achlya hypogyna and Thraustotheca clavata identify the ancestral oomycete secretome and reveal gene acquisitions by horizontal gene transfer.</title>
        <authorList>
            <person name="Misner I."/>
            <person name="Blouin N."/>
            <person name="Leonard G."/>
            <person name="Richards T.A."/>
            <person name="Lane C.E."/>
        </authorList>
    </citation>
    <scope>NUCLEOTIDE SEQUENCE [LARGE SCALE GENOMIC DNA]</scope>
    <source>
        <strain evidence="1 2">ATCC 34112</strain>
    </source>
</reference>
<sequence length="1416" mass="159384">METMANERLFLSALDAYESSSSGNELNALQSLLQAAFSESQIAPATIVRLLRVLHIGSSAALEETYKLLLSLFVLSKPFENDAQAIALLYEFIMDKFLVVNHQTSPYGSILFAFGLFLRRVEQKESLYEALVAILKARKQTEAVEFEMEDSLCELVLEKGRLLGGLFAFASSLETLAPLNLVYSLENSVWQPQEPAKNTLLLQNAGFTFVSGFAMEFELLDFSKWESEWLTILELYAPLLHQNTKLIESTYTKSCDKAIALSALFPYRLLPQLKFLTIYCAPRTISDIIAQAQTATMYTNTVSPEVPVESIDASEDSWVVCTENYIYSNDNFTIPVGTKGQKLKLANDTVVCWHLEQPYAIWPILLHRLKTTQAIAEVSTILNFLTKLLSHCKEPSFLQHLEHILLELVGLMQAPSTAPLIKQACIAYCSALASIKQVGLVIKHVPVDALVATLETVLAAREYFDGHYPSVLNILQLSNEVFKSKQLDSPWAATMVQVVFNIITSYKQWRYSSSLHLIEEEHIGLACFQILYTLLEMNSKYASAITNLFQEKNSSFQQFVLDSISKFLPMPKEFSKPVSPKTFAFDDTTKETLPFLPIKFSTESNSKLQHLFIETVFRCVYLVSRPLFNEYLANPEKAKEQNGTILHATSSLSKHHINWPLLCVAYFASPDHKVVDLAVDILTELIVILPKRSFVSCFTTPQDIAALVDAIWKLLNEVEHPKRQAKIFHFLSLSVDLQPSLLSLLLYKNDSQLTRELLQIIEKAITIQDWSVTAHGLDLIRVSYPLFAHETILWSKLGKFLLCDETDLPESSDHWYSIGIFWQLIALESQNRKIKTSPELDSLLKSIPNDDWLRNLIEGMTQNPKQHDRNVPLTVRRAAIQSSCLFAYVQFGNAIEILLHPSQKSQIINDHVQLAWVCTIILAMTNQHVILEESALIHYLQTSTQLCLTLLSHITSSASSLLDMPTSVELVKCILSILQSIARNAASEGVRYLLTCLYLVMRHMTVLKTKTAGFTNLPSIIVAPLLAYLSVHLDKPSTPLYGLILQQFVTEWMSPLYSHQLSPCLGQLANLITVETKVEIVIDTLTCLVEILRASPQESREYCAKELNEQYQIVSRIKAIAQPLTSAMLRRKIRGYDGDARCHLHLAWVKLLDLITLLLQLNCTEALTTLPYLQPVLLSAFEPSPTMALIQEQGQIGYLLLAASSHLHEWQSFMPVGSLLELGRCHIVAITTWKQDDSKPLAITTKEKKDSLFQKGYDRQLWGVTYLWCVLLFKLTPSLSPEVEINGRSVVDAEAARPILDYLPISMATASAPCSLGHIARLVKCALKESKASPSAEIKRMEKGHRDFVEAATALLVANYLLHEQRYSHPTTYRAELKISIADIVTCIKSDWGSQEPTLLAFVENLHEAILNQPQQ</sequence>
<protein>
    <submittedName>
        <fullName evidence="1">Uncharacterized protein</fullName>
    </submittedName>
</protein>